<dbReference type="Proteomes" id="UP001464555">
    <property type="component" value="Unassembled WGS sequence"/>
</dbReference>
<evidence type="ECO:0000313" key="3">
    <source>
        <dbReference type="EMBL" id="MEL1243792.1"/>
    </source>
</evidence>
<comment type="caution">
    <text evidence="3">The sequence shown here is derived from an EMBL/GenBank/DDBJ whole genome shotgun (WGS) entry which is preliminary data.</text>
</comment>
<gene>
    <name evidence="3" type="ORF">AAEO56_05920</name>
</gene>
<accession>A0ABU9HV13</accession>
<name>A0ABU9HV13_9FLAO</name>
<evidence type="ECO:0000313" key="4">
    <source>
        <dbReference type="Proteomes" id="UP001464555"/>
    </source>
</evidence>
<dbReference type="InterPro" id="IPR024311">
    <property type="entry name" value="Lipocalin-like"/>
</dbReference>
<feature type="domain" description="Lipocalin-like" evidence="2">
    <location>
        <begin position="55"/>
        <end position="158"/>
    </location>
</feature>
<dbReference type="RefSeq" id="WP_341696111.1">
    <property type="nucleotide sequence ID" value="NZ_JBBYHR010000003.1"/>
</dbReference>
<feature type="compositionally biased region" description="Basic and acidic residues" evidence="1">
    <location>
        <begin position="39"/>
        <end position="51"/>
    </location>
</feature>
<organism evidence="3 4">
    <name type="scientific">Flavobacterium arundinis</name>
    <dbReference type="NCBI Taxonomy" id="3139143"/>
    <lineage>
        <taxon>Bacteria</taxon>
        <taxon>Pseudomonadati</taxon>
        <taxon>Bacteroidota</taxon>
        <taxon>Flavobacteriia</taxon>
        <taxon>Flavobacteriales</taxon>
        <taxon>Flavobacteriaceae</taxon>
        <taxon>Flavobacterium</taxon>
    </lineage>
</organism>
<reference evidence="3 4" key="1">
    <citation type="submission" date="2024-04" db="EMBL/GenBank/DDBJ databases">
        <title>Flavobacterium sp. DGU11 16S ribosomal RNA gene Genome sequencing and assembly.</title>
        <authorList>
            <person name="Park S."/>
        </authorList>
    </citation>
    <scope>NUCLEOTIDE SEQUENCE [LARGE SCALE GENOMIC DNA]</scope>
    <source>
        <strain evidence="3 4">DGU11</strain>
    </source>
</reference>
<keyword evidence="4" id="KW-1185">Reference proteome</keyword>
<dbReference type="EMBL" id="JBBYHR010000003">
    <property type="protein sequence ID" value="MEL1243792.1"/>
    <property type="molecule type" value="Genomic_DNA"/>
</dbReference>
<feature type="region of interest" description="Disordered" evidence="1">
    <location>
        <begin position="23"/>
        <end position="51"/>
    </location>
</feature>
<proteinExistence type="predicted"/>
<evidence type="ECO:0000259" key="2">
    <source>
        <dbReference type="Pfam" id="PF13648"/>
    </source>
</evidence>
<feature type="compositionally biased region" description="Basic and acidic residues" evidence="1">
    <location>
        <begin position="127"/>
        <end position="147"/>
    </location>
</feature>
<feature type="region of interest" description="Disordered" evidence="1">
    <location>
        <begin position="117"/>
        <end position="147"/>
    </location>
</feature>
<evidence type="ECO:0000256" key="1">
    <source>
        <dbReference type="SAM" id="MobiDB-lite"/>
    </source>
</evidence>
<protein>
    <submittedName>
        <fullName evidence="3">Lipocalin family protein</fullName>
    </submittedName>
</protein>
<dbReference type="Pfam" id="PF13648">
    <property type="entry name" value="Lipocalin_4"/>
    <property type="match status" value="1"/>
</dbReference>
<feature type="compositionally biased region" description="Basic and acidic residues" evidence="1">
    <location>
        <begin position="23"/>
        <end position="32"/>
    </location>
</feature>
<sequence>MKFKNLMLALAVTMMLASCGEKKEGDAAKEGTEASAETTEAKAEEAPKADPKAMLTKTWVIEEMDASAMIAKQPKEKQEEMKKMMAENMSKVKGNMIFEFRADGTFTNTMKDGKEEIKNEGTWTLSDDGKTLTTAEKKDGKDGKKSDVNVLTLTDDNLDLAPKDADMVMKFVAKK</sequence>
<dbReference type="PROSITE" id="PS51257">
    <property type="entry name" value="PROKAR_LIPOPROTEIN"/>
    <property type="match status" value="1"/>
</dbReference>